<accession>A0A7W3P6L2</accession>
<dbReference type="PANTHER" id="PTHR21085">
    <property type="entry name" value="CHORISMATE SYNTHASE"/>
    <property type="match status" value="1"/>
</dbReference>
<feature type="binding site" evidence="11">
    <location>
        <position position="46"/>
    </location>
    <ligand>
        <name>NADP(+)</name>
        <dbReference type="ChEBI" id="CHEBI:58349"/>
    </ligand>
</feature>
<name>A0A7W3P6L2_9ACTN</name>
<evidence type="ECO:0000313" key="14">
    <source>
        <dbReference type="EMBL" id="MBA8795103.1"/>
    </source>
</evidence>
<keyword evidence="10 11" id="KW-0456">Lyase</keyword>
<evidence type="ECO:0000256" key="2">
    <source>
        <dbReference type="ARBA" id="ARBA00008014"/>
    </source>
</evidence>
<comment type="subunit">
    <text evidence="11">Homotetramer.</text>
</comment>
<dbReference type="Gene3D" id="3.60.150.10">
    <property type="entry name" value="Chorismate synthase AroC"/>
    <property type="match status" value="1"/>
</dbReference>
<dbReference type="PIRSF" id="PIRSF001456">
    <property type="entry name" value="Chorismate_synth"/>
    <property type="match status" value="1"/>
</dbReference>
<evidence type="ECO:0000256" key="10">
    <source>
        <dbReference type="ARBA" id="ARBA00023239"/>
    </source>
</evidence>
<feature type="binding site" evidence="11">
    <location>
        <begin position="315"/>
        <end position="319"/>
    </location>
    <ligand>
        <name>FMN</name>
        <dbReference type="ChEBI" id="CHEBI:58210"/>
    </ligand>
</feature>
<dbReference type="CDD" id="cd07304">
    <property type="entry name" value="Chorismate_synthase"/>
    <property type="match status" value="1"/>
</dbReference>
<dbReference type="PANTHER" id="PTHR21085:SF0">
    <property type="entry name" value="CHORISMATE SYNTHASE"/>
    <property type="match status" value="1"/>
</dbReference>
<protein>
    <recommendedName>
        <fullName evidence="3 11">Chorismate synthase</fullName>
        <shortName evidence="11">CS</shortName>
        <ecNumber evidence="3 11">4.2.3.5</ecNumber>
    </recommendedName>
    <alternativeName>
        <fullName evidence="11">5-enolpyruvylshikimate-3-phosphate phospholyase</fullName>
    </alternativeName>
</protein>
<evidence type="ECO:0000256" key="3">
    <source>
        <dbReference type="ARBA" id="ARBA00013036"/>
    </source>
</evidence>
<dbReference type="GO" id="GO:0009073">
    <property type="term" value="P:aromatic amino acid family biosynthetic process"/>
    <property type="evidence" value="ECO:0007669"/>
    <property type="project" value="UniProtKB-KW"/>
</dbReference>
<dbReference type="EC" id="4.2.3.5" evidence="3 11"/>
<keyword evidence="15" id="KW-1185">Reference proteome</keyword>
<feature type="region of interest" description="Disordered" evidence="13">
    <location>
        <begin position="284"/>
        <end position="304"/>
    </location>
</feature>
<gene>
    <name evidence="11" type="primary">aroC</name>
    <name evidence="14" type="ORF">FHX74_002731</name>
</gene>
<dbReference type="UniPathway" id="UPA00053">
    <property type="reaction ID" value="UER00090"/>
</dbReference>
<evidence type="ECO:0000256" key="5">
    <source>
        <dbReference type="ARBA" id="ARBA00022630"/>
    </source>
</evidence>
<keyword evidence="6 11" id="KW-0288">FMN</keyword>
<comment type="cofactor">
    <cofactor evidence="11 12">
        <name>FMNH2</name>
        <dbReference type="ChEBI" id="CHEBI:57618"/>
    </cofactor>
    <text evidence="11 12">Reduced FMN (FMNH(2)).</text>
</comment>
<dbReference type="AlphaFoldDB" id="A0A7W3P6L2"/>
<reference evidence="14 15" key="1">
    <citation type="submission" date="2020-07" db="EMBL/GenBank/DDBJ databases">
        <title>Sequencing the genomes of 1000 actinobacteria strains.</title>
        <authorList>
            <person name="Klenk H.-P."/>
        </authorList>
    </citation>
    <scope>NUCLEOTIDE SEQUENCE [LARGE SCALE GENOMIC DNA]</scope>
    <source>
        <strain evidence="14 15">DSM 100723</strain>
    </source>
</reference>
<dbReference type="SUPFAM" id="SSF103263">
    <property type="entry name" value="Chorismate synthase, AroC"/>
    <property type="match status" value="1"/>
</dbReference>
<dbReference type="PROSITE" id="PS00787">
    <property type="entry name" value="CHORISMATE_SYNTHASE_1"/>
    <property type="match status" value="1"/>
</dbReference>
<evidence type="ECO:0000256" key="8">
    <source>
        <dbReference type="ARBA" id="ARBA00022857"/>
    </source>
</evidence>
<comment type="pathway">
    <text evidence="1 11 12">Metabolic intermediate biosynthesis; chorismate biosynthesis; chorismate from D-erythrose 4-phosphate and phosphoenolpyruvate: step 7/7.</text>
</comment>
<keyword evidence="7 11" id="KW-0274">FAD</keyword>
<comment type="similarity">
    <text evidence="2 11 12">Belongs to the chorismate synthase family.</text>
</comment>
<dbReference type="Proteomes" id="UP000523079">
    <property type="component" value="Unassembled WGS sequence"/>
</dbReference>
<dbReference type="InterPro" id="IPR000453">
    <property type="entry name" value="Chorismate_synth"/>
</dbReference>
<feature type="binding site" evidence="11">
    <location>
        <position position="300"/>
    </location>
    <ligand>
        <name>FMN</name>
        <dbReference type="ChEBI" id="CHEBI:58210"/>
    </ligand>
</feature>
<evidence type="ECO:0000313" key="15">
    <source>
        <dbReference type="Proteomes" id="UP000523079"/>
    </source>
</evidence>
<dbReference type="HAMAP" id="MF_00300">
    <property type="entry name" value="Chorismate_synth"/>
    <property type="match status" value="1"/>
</dbReference>
<keyword evidence="5 11" id="KW-0285">Flavoprotein</keyword>
<feature type="binding site" evidence="11">
    <location>
        <position position="341"/>
    </location>
    <ligand>
        <name>FMN</name>
        <dbReference type="ChEBI" id="CHEBI:58210"/>
    </ligand>
</feature>
<evidence type="ECO:0000256" key="6">
    <source>
        <dbReference type="ARBA" id="ARBA00022643"/>
    </source>
</evidence>
<dbReference type="PROSITE" id="PS00789">
    <property type="entry name" value="CHORISMATE_SYNTHASE_3"/>
    <property type="match status" value="1"/>
</dbReference>
<dbReference type="InterPro" id="IPR020541">
    <property type="entry name" value="Chorismate_synthase_CS"/>
</dbReference>
<keyword evidence="9 11" id="KW-0057">Aromatic amino acid biosynthesis</keyword>
<dbReference type="NCBIfam" id="TIGR00033">
    <property type="entry name" value="aroC"/>
    <property type="match status" value="1"/>
</dbReference>
<keyword evidence="4 11" id="KW-0028">Amino-acid biosynthesis</keyword>
<evidence type="ECO:0000256" key="7">
    <source>
        <dbReference type="ARBA" id="ARBA00022827"/>
    </source>
</evidence>
<feature type="binding site" evidence="11">
    <location>
        <begin position="256"/>
        <end position="257"/>
    </location>
    <ligand>
        <name>FMN</name>
        <dbReference type="ChEBI" id="CHEBI:58210"/>
    </ligand>
</feature>
<dbReference type="EMBL" id="JACGWT010000004">
    <property type="protein sequence ID" value="MBA8795103.1"/>
    <property type="molecule type" value="Genomic_DNA"/>
</dbReference>
<dbReference type="GO" id="GO:0008652">
    <property type="term" value="P:amino acid biosynthetic process"/>
    <property type="evidence" value="ECO:0007669"/>
    <property type="project" value="UniProtKB-KW"/>
</dbReference>
<dbReference type="FunFam" id="3.60.150.10:FF:000002">
    <property type="entry name" value="Chorismate synthase"/>
    <property type="match status" value="1"/>
</dbReference>
<evidence type="ECO:0000256" key="9">
    <source>
        <dbReference type="ARBA" id="ARBA00023141"/>
    </source>
</evidence>
<comment type="caution">
    <text evidence="14">The sequence shown here is derived from an EMBL/GenBank/DDBJ whole genome shotgun (WGS) entry which is preliminary data.</text>
</comment>
<proteinExistence type="inferred from homology"/>
<evidence type="ECO:0000256" key="11">
    <source>
        <dbReference type="HAMAP-Rule" id="MF_00300"/>
    </source>
</evidence>
<dbReference type="GO" id="GO:0005829">
    <property type="term" value="C:cytosol"/>
    <property type="evidence" value="ECO:0007669"/>
    <property type="project" value="TreeGrafter"/>
</dbReference>
<dbReference type="GO" id="GO:0004107">
    <property type="term" value="F:chorismate synthase activity"/>
    <property type="evidence" value="ECO:0007669"/>
    <property type="project" value="UniProtKB-UniRule"/>
</dbReference>
<organism evidence="14 15">
    <name type="scientific">Microlunatus kandeliicorticis</name>
    <dbReference type="NCBI Taxonomy" id="1759536"/>
    <lineage>
        <taxon>Bacteria</taxon>
        <taxon>Bacillati</taxon>
        <taxon>Actinomycetota</taxon>
        <taxon>Actinomycetes</taxon>
        <taxon>Propionibacteriales</taxon>
        <taxon>Propionibacteriaceae</taxon>
        <taxon>Microlunatus</taxon>
    </lineage>
</organism>
<dbReference type="NCBIfam" id="NF003793">
    <property type="entry name" value="PRK05382.1"/>
    <property type="match status" value="1"/>
</dbReference>
<dbReference type="GO" id="GO:0009423">
    <property type="term" value="P:chorismate biosynthetic process"/>
    <property type="evidence" value="ECO:0007669"/>
    <property type="project" value="UniProtKB-UniRule"/>
</dbReference>
<evidence type="ECO:0000256" key="13">
    <source>
        <dbReference type="SAM" id="MobiDB-lite"/>
    </source>
</evidence>
<feature type="binding site" evidence="11">
    <location>
        <begin position="135"/>
        <end position="137"/>
    </location>
    <ligand>
        <name>FMN</name>
        <dbReference type="ChEBI" id="CHEBI:58210"/>
    </ligand>
</feature>
<dbReference type="Pfam" id="PF01264">
    <property type="entry name" value="Chorismate_synt"/>
    <property type="match status" value="1"/>
</dbReference>
<keyword evidence="8 11" id="KW-0521">NADP</keyword>
<dbReference type="RefSeq" id="WP_182560701.1">
    <property type="nucleotide sequence ID" value="NZ_JACGWT010000004.1"/>
</dbReference>
<sequence>MLRWMTAGESHGRGLVAVVEGIPAGVAISTDDVQDALARRRLGFGRGARMKFEGDQVTLIGGVRHGRTLGSPLAIEVANTEWPKWETVMSPDPVDAEVLAGQARNAPLTRPRPGHADLAGMQKYGFDEARPVLERASARETAARVAIGRVASAFLAQTFGITVLSHVVELGTVRAPYGVVPGIDDLHAIDDNPVRCFDPAAAEAMIEEVKAAQKDGDTLGGVVEVVADGLPPGLGSHVSGDRRLDARLAGALMGIQAIKGVEVGDGFELARMRGSAAHDEIVLGPDGIGRASHRSGGTEGGMSVGGRLRVRAAMKPISTVPRALRTVDVATGEEAVAHNQRSDVCAVPAAGVVAEAMVALVLAEAALEKFGGDSVDETRRNCAGYLEDVRRRGLQVQS</sequence>
<evidence type="ECO:0000256" key="4">
    <source>
        <dbReference type="ARBA" id="ARBA00022605"/>
    </source>
</evidence>
<evidence type="ECO:0000256" key="1">
    <source>
        <dbReference type="ARBA" id="ARBA00005044"/>
    </source>
</evidence>
<feature type="binding site" evidence="11">
    <location>
        <position position="40"/>
    </location>
    <ligand>
        <name>NADP(+)</name>
        <dbReference type="ChEBI" id="CHEBI:58349"/>
    </ligand>
</feature>
<dbReference type="InterPro" id="IPR035904">
    <property type="entry name" value="Chorismate_synth_AroC_sf"/>
</dbReference>
<evidence type="ECO:0000256" key="12">
    <source>
        <dbReference type="RuleBase" id="RU000605"/>
    </source>
</evidence>
<comment type="catalytic activity">
    <reaction evidence="11 12">
        <text>5-O-(1-carboxyvinyl)-3-phosphoshikimate = chorismate + phosphate</text>
        <dbReference type="Rhea" id="RHEA:21020"/>
        <dbReference type="ChEBI" id="CHEBI:29748"/>
        <dbReference type="ChEBI" id="CHEBI:43474"/>
        <dbReference type="ChEBI" id="CHEBI:57701"/>
        <dbReference type="EC" id="4.2.3.5"/>
    </reaction>
</comment>
<comment type="function">
    <text evidence="11">Catalyzes the anti-1,4-elimination of the C-3 phosphate and the C-6 proR hydrogen from 5-enolpyruvylshikimate-3-phosphate (EPSP) to yield chorismate, which is the branch point compound that serves as the starting substrate for the three terminal pathways of aromatic amino acid biosynthesis. This reaction introduces a second double bond into the aromatic ring system.</text>
</comment>
<dbReference type="GO" id="GO:0010181">
    <property type="term" value="F:FMN binding"/>
    <property type="evidence" value="ECO:0007669"/>
    <property type="project" value="TreeGrafter"/>
</dbReference>